<gene>
    <name evidence="2" type="ORF">O181_064430</name>
</gene>
<evidence type="ECO:0000259" key="1">
    <source>
        <dbReference type="Pfam" id="PF17921"/>
    </source>
</evidence>
<name>A0A9Q3EKH2_9BASI</name>
<sequence length="174" mass="20639">MVPQEEHHIEGMCATDIGTEFFNQGKESYKVDKICHILFNLLMKDFKNLLLSSKLNEVWKRAYDEGNFHLLDGILYHRTKHTFVIKFTDRTLINTILHGFHDSVVSGRLSEDRILQRVKTFSWWPNWRKYVAEYYQTKQSHRQNVWVDDPNIRTKIPMGNSSHGLGNSLTSRWR</sequence>
<proteinExistence type="predicted"/>
<dbReference type="AlphaFoldDB" id="A0A9Q3EKH2"/>
<evidence type="ECO:0000313" key="3">
    <source>
        <dbReference type="Proteomes" id="UP000765509"/>
    </source>
</evidence>
<evidence type="ECO:0000313" key="2">
    <source>
        <dbReference type="EMBL" id="MBW0524715.1"/>
    </source>
</evidence>
<organism evidence="2 3">
    <name type="scientific">Austropuccinia psidii MF-1</name>
    <dbReference type="NCBI Taxonomy" id="1389203"/>
    <lineage>
        <taxon>Eukaryota</taxon>
        <taxon>Fungi</taxon>
        <taxon>Dikarya</taxon>
        <taxon>Basidiomycota</taxon>
        <taxon>Pucciniomycotina</taxon>
        <taxon>Pucciniomycetes</taxon>
        <taxon>Pucciniales</taxon>
        <taxon>Sphaerophragmiaceae</taxon>
        <taxon>Austropuccinia</taxon>
    </lineage>
</organism>
<dbReference type="EMBL" id="AVOT02031240">
    <property type="protein sequence ID" value="MBW0524715.1"/>
    <property type="molecule type" value="Genomic_DNA"/>
</dbReference>
<accession>A0A9Q3EKH2</accession>
<keyword evidence="3" id="KW-1185">Reference proteome</keyword>
<feature type="domain" description="Integrase zinc-binding" evidence="1">
    <location>
        <begin position="89"/>
        <end position="137"/>
    </location>
</feature>
<dbReference type="Gene3D" id="1.10.340.70">
    <property type="match status" value="1"/>
</dbReference>
<reference evidence="2" key="1">
    <citation type="submission" date="2021-03" db="EMBL/GenBank/DDBJ databases">
        <title>Draft genome sequence of rust myrtle Austropuccinia psidii MF-1, a brazilian biotype.</title>
        <authorList>
            <person name="Quecine M.C."/>
            <person name="Pachon D.M.R."/>
            <person name="Bonatelli M.L."/>
            <person name="Correr F.H."/>
            <person name="Franceschini L.M."/>
            <person name="Leite T.F."/>
            <person name="Margarido G.R.A."/>
            <person name="Almeida C.A."/>
            <person name="Ferrarezi J.A."/>
            <person name="Labate C.A."/>
        </authorList>
    </citation>
    <scope>NUCLEOTIDE SEQUENCE</scope>
    <source>
        <strain evidence="2">MF-1</strain>
    </source>
</reference>
<dbReference type="Proteomes" id="UP000765509">
    <property type="component" value="Unassembled WGS sequence"/>
</dbReference>
<dbReference type="InterPro" id="IPR041588">
    <property type="entry name" value="Integrase_H2C2"/>
</dbReference>
<protein>
    <recommendedName>
        <fullName evidence="1">Integrase zinc-binding domain-containing protein</fullName>
    </recommendedName>
</protein>
<comment type="caution">
    <text evidence="2">The sequence shown here is derived from an EMBL/GenBank/DDBJ whole genome shotgun (WGS) entry which is preliminary data.</text>
</comment>
<dbReference type="Pfam" id="PF17921">
    <property type="entry name" value="Integrase_H2C2"/>
    <property type="match status" value="1"/>
</dbReference>